<dbReference type="Proteomes" id="UP001057474">
    <property type="component" value="Chromosome"/>
</dbReference>
<dbReference type="RefSeq" id="WP_252578949.1">
    <property type="nucleotide sequence ID" value="NZ_CP071527.1"/>
</dbReference>
<proteinExistence type="predicted"/>
<keyword evidence="2" id="KW-1185">Reference proteome</keyword>
<accession>A0ABY4Y5J4</accession>
<dbReference type="EMBL" id="CP071527">
    <property type="protein sequence ID" value="USQ12737.1"/>
    <property type="molecule type" value="Genomic_DNA"/>
</dbReference>
<evidence type="ECO:0000313" key="2">
    <source>
        <dbReference type="Proteomes" id="UP001057474"/>
    </source>
</evidence>
<reference evidence="1" key="1">
    <citation type="submission" date="2021-03" db="EMBL/GenBank/DDBJ databases">
        <title>Legionella lytica PCM 2298.</title>
        <authorList>
            <person name="Koper P."/>
        </authorList>
    </citation>
    <scope>NUCLEOTIDE SEQUENCE</scope>
    <source>
        <strain evidence="1">PCM 2298</strain>
    </source>
</reference>
<organism evidence="1 2">
    <name type="scientific">Legionella lytica</name>
    <dbReference type="NCBI Taxonomy" id="96232"/>
    <lineage>
        <taxon>Bacteria</taxon>
        <taxon>Pseudomonadati</taxon>
        <taxon>Pseudomonadota</taxon>
        <taxon>Gammaproteobacteria</taxon>
        <taxon>Legionellales</taxon>
        <taxon>Legionellaceae</taxon>
        <taxon>Legionella</taxon>
    </lineage>
</organism>
<name>A0ABY4Y5J4_9GAMM</name>
<sequence length="218" mass="24369">MSLTTNKVLAYLKETNPLTAINNHKVMDEYNCKTGQMPLTISVSIWLIDGILNGNTKEDIEDSDVDEYDVEDSEEEEKIRELGDEERKALARLQTALGSLPTSFSLQTLYSVVTTGFDGIQKELLESVNDYLNNIQEITEHKLLLKAVVLVLKILEYDLSKNPGPITKSGLFFSVEILSDAKRIENHGIVKGLLNRIIEQYNEHYPAPTVTVTAASVP</sequence>
<evidence type="ECO:0000313" key="1">
    <source>
        <dbReference type="EMBL" id="USQ12737.1"/>
    </source>
</evidence>
<protein>
    <submittedName>
        <fullName evidence="1">Uncharacterized protein</fullName>
    </submittedName>
</protein>
<gene>
    <name evidence="1" type="ORF">J2N86_08440</name>
</gene>